<dbReference type="EMBL" id="QGDQ01000040">
    <property type="protein sequence ID" value="PWJ47188.1"/>
    <property type="molecule type" value="Genomic_DNA"/>
</dbReference>
<dbReference type="Pfam" id="PF04235">
    <property type="entry name" value="DUF418"/>
    <property type="match status" value="1"/>
</dbReference>
<keyword evidence="6" id="KW-1185">Reference proteome</keyword>
<evidence type="ECO:0000313" key="5">
    <source>
        <dbReference type="EMBL" id="PWJ47188.1"/>
    </source>
</evidence>
<evidence type="ECO:0000313" key="6">
    <source>
        <dbReference type="Proteomes" id="UP000245469"/>
    </source>
</evidence>
<dbReference type="Proteomes" id="UP000245469">
    <property type="component" value="Unassembled WGS sequence"/>
</dbReference>
<feature type="transmembrane region" description="Helical" evidence="2">
    <location>
        <begin position="168"/>
        <end position="189"/>
    </location>
</feature>
<accession>A0A315ZQL6</accession>
<proteinExistence type="predicted"/>
<evidence type="ECO:0000259" key="4">
    <source>
        <dbReference type="Pfam" id="PF07786"/>
    </source>
</evidence>
<dbReference type="PANTHER" id="PTHR30590">
    <property type="entry name" value="INNER MEMBRANE PROTEIN"/>
    <property type="match status" value="1"/>
</dbReference>
<protein>
    <submittedName>
        <fullName evidence="5">Uncharacterized protein DUF418</fullName>
    </submittedName>
</protein>
<dbReference type="PANTHER" id="PTHR30590:SF3">
    <property type="entry name" value="HYPOTHETICAL MEMBRANE SPANNING PROTEIN"/>
    <property type="match status" value="1"/>
</dbReference>
<evidence type="ECO:0000259" key="3">
    <source>
        <dbReference type="Pfam" id="PF04235"/>
    </source>
</evidence>
<feature type="transmembrane region" description="Helical" evidence="2">
    <location>
        <begin position="122"/>
        <end position="139"/>
    </location>
</feature>
<feature type="transmembrane region" description="Helical" evidence="2">
    <location>
        <begin position="393"/>
        <end position="419"/>
    </location>
</feature>
<dbReference type="Pfam" id="PF07786">
    <property type="entry name" value="HGSNAT_cat"/>
    <property type="match status" value="1"/>
</dbReference>
<feature type="transmembrane region" description="Helical" evidence="2">
    <location>
        <begin position="80"/>
        <end position="102"/>
    </location>
</feature>
<feature type="domain" description="DUF418" evidence="3">
    <location>
        <begin position="372"/>
        <end position="471"/>
    </location>
</feature>
<evidence type="ECO:0000256" key="2">
    <source>
        <dbReference type="SAM" id="Phobius"/>
    </source>
</evidence>
<dbReference type="InterPro" id="IPR007349">
    <property type="entry name" value="DUF418"/>
</dbReference>
<dbReference type="RefSeq" id="WP_119700391.1">
    <property type="nucleotide sequence ID" value="NZ_QGDQ01000040.1"/>
</dbReference>
<organism evidence="5 6">
    <name type="scientific">Quadrisphaera granulorum</name>
    <dbReference type="NCBI Taxonomy" id="317664"/>
    <lineage>
        <taxon>Bacteria</taxon>
        <taxon>Bacillati</taxon>
        <taxon>Actinomycetota</taxon>
        <taxon>Actinomycetes</taxon>
        <taxon>Kineosporiales</taxon>
        <taxon>Kineosporiaceae</taxon>
        <taxon>Quadrisphaera</taxon>
    </lineage>
</organism>
<keyword evidence="2" id="KW-0812">Transmembrane</keyword>
<feature type="region of interest" description="Disordered" evidence="1">
    <location>
        <begin position="1"/>
        <end position="30"/>
    </location>
</feature>
<dbReference type="InterPro" id="IPR052529">
    <property type="entry name" value="Bact_Transport_Assoc"/>
</dbReference>
<feature type="transmembrane region" description="Helical" evidence="2">
    <location>
        <begin position="439"/>
        <end position="457"/>
    </location>
</feature>
<feature type="transmembrane region" description="Helical" evidence="2">
    <location>
        <begin position="52"/>
        <end position="74"/>
    </location>
</feature>
<keyword evidence="2" id="KW-1133">Transmembrane helix</keyword>
<feature type="domain" description="Heparan-alpha-glucosaminide N-acetyltransferase catalytic" evidence="4">
    <location>
        <begin position="46"/>
        <end position="233"/>
    </location>
</feature>
<feature type="transmembrane region" description="Helical" evidence="2">
    <location>
        <begin position="209"/>
        <end position="227"/>
    </location>
</feature>
<evidence type="ECO:0000256" key="1">
    <source>
        <dbReference type="SAM" id="MobiDB-lite"/>
    </source>
</evidence>
<dbReference type="InterPro" id="IPR012429">
    <property type="entry name" value="HGSNAT_cat"/>
</dbReference>
<feature type="transmembrane region" description="Helical" evidence="2">
    <location>
        <begin position="365"/>
        <end position="386"/>
    </location>
</feature>
<name>A0A315ZQL6_9ACTN</name>
<gene>
    <name evidence="5" type="ORF">BXY45_1402</name>
</gene>
<feature type="compositionally biased region" description="Low complexity" evidence="1">
    <location>
        <begin position="18"/>
        <end position="30"/>
    </location>
</feature>
<feature type="transmembrane region" description="Helical" evidence="2">
    <location>
        <begin position="239"/>
        <end position="258"/>
    </location>
</feature>
<sequence>MTTTGADALVPAPRSDDAPGTGAPGDTAADIPVDETAALSAPPKPRLRGVDLARGLAVLGMFAAHIGGVPTLLASDPGTWGGIVHGRSSILFATLAGVSVALMSGRTTPPGDDQIVSARLRLFVRAACLFLIGGLVQYLSTPVAVILEFYAVLLVLCVPLLRWRPRNLFLLAAAIAVVIPSLRALLVALQGTNSWLGSGGELGVFAVTGMYPVSVWAAFVLTGLGVGRCDLTSARVKRTLVAVGLSLALLGYGGSWALTQVFPSIDAANASGSSSSGPGVPVEPDYVPGTDVNLTGFTCSDYHDGSYYCTDDSGPAAQGPAAVASGTTSWVSTDGGVSAVPPFTTYLTADQFLGTSAHSGTTPEVLGSGGVALAVLGACLALADALGRRRAGWIIAPLVAVGAMPLTVYCAHLVGIAVTMHLPGGGYTEGEPGWLAGSWQLWAIFAGAALLVCPLWLRFAGRGPLERLVSWTARRATRP</sequence>
<comment type="caution">
    <text evidence="5">The sequence shown here is derived from an EMBL/GenBank/DDBJ whole genome shotgun (WGS) entry which is preliminary data.</text>
</comment>
<reference evidence="5 6" key="1">
    <citation type="submission" date="2018-03" db="EMBL/GenBank/DDBJ databases">
        <title>Genomic Encyclopedia of Archaeal and Bacterial Type Strains, Phase II (KMG-II): from individual species to whole genera.</title>
        <authorList>
            <person name="Goeker M."/>
        </authorList>
    </citation>
    <scope>NUCLEOTIDE SEQUENCE [LARGE SCALE GENOMIC DNA]</scope>
    <source>
        <strain evidence="5 6">DSM 44889</strain>
    </source>
</reference>
<keyword evidence="2" id="KW-0472">Membrane</keyword>
<dbReference type="OrthoDB" id="4966979at2"/>
<dbReference type="AlphaFoldDB" id="A0A315ZQL6"/>
<feature type="transmembrane region" description="Helical" evidence="2">
    <location>
        <begin position="145"/>
        <end position="161"/>
    </location>
</feature>